<organism evidence="7 8">
    <name type="scientific">Candidatus Litorirhabdus singularis</name>
    <dbReference type="NCBI Taxonomy" id="2518993"/>
    <lineage>
        <taxon>Bacteria</taxon>
        <taxon>Pseudomonadati</taxon>
        <taxon>Pseudomonadota</taxon>
        <taxon>Gammaproteobacteria</taxon>
        <taxon>Cellvibrionales</taxon>
        <taxon>Halieaceae</taxon>
        <taxon>Candidatus Litorirhabdus</taxon>
    </lineage>
</organism>
<keyword evidence="4 5" id="KW-0472">Membrane</keyword>
<dbReference type="InterPro" id="IPR052165">
    <property type="entry name" value="Membrane_assoc_protease"/>
</dbReference>
<comment type="subcellular location">
    <subcellularLocation>
        <location evidence="1">Membrane</location>
        <topology evidence="1">Multi-pass membrane protein</topology>
    </subcellularLocation>
</comment>
<sequence length="160" mass="17561">MHSLIELLAGLQDWHWFVFGTMLMVLEVAGAGGFLIGMALAAFLLAALLFVIPGLSWPWQLAIFALTSVSLTMLYLKVFRNFNDATDAPLINDRAGQLVGQFITLTEPVHNGEGSVQVGDTRWRVKCEGDLPVGEIVKVADSDGMTLILEEKVRPEGYRV</sequence>
<evidence type="ECO:0000313" key="8">
    <source>
        <dbReference type="Proteomes" id="UP001143362"/>
    </source>
</evidence>
<dbReference type="PANTHER" id="PTHR33507:SF3">
    <property type="entry name" value="INNER MEMBRANE PROTEIN YBBJ"/>
    <property type="match status" value="1"/>
</dbReference>
<protein>
    <submittedName>
        <fullName evidence="7">NfeD family protein</fullName>
    </submittedName>
</protein>
<keyword evidence="2 5" id="KW-0812">Transmembrane</keyword>
<dbReference type="InterPro" id="IPR012340">
    <property type="entry name" value="NA-bd_OB-fold"/>
</dbReference>
<comment type="caution">
    <text evidence="7">The sequence shown here is derived from an EMBL/GenBank/DDBJ whole genome shotgun (WGS) entry which is preliminary data.</text>
</comment>
<evidence type="ECO:0000259" key="6">
    <source>
        <dbReference type="Pfam" id="PF01957"/>
    </source>
</evidence>
<gene>
    <name evidence="7" type="ORF">EYC98_11855</name>
</gene>
<keyword evidence="3 5" id="KW-1133">Transmembrane helix</keyword>
<evidence type="ECO:0000256" key="2">
    <source>
        <dbReference type="ARBA" id="ARBA00022692"/>
    </source>
</evidence>
<dbReference type="EMBL" id="SHNN01000002">
    <property type="protein sequence ID" value="MCX2981556.1"/>
    <property type="molecule type" value="Genomic_DNA"/>
</dbReference>
<feature type="transmembrane region" description="Helical" evidence="5">
    <location>
        <begin position="57"/>
        <end position="76"/>
    </location>
</feature>
<evidence type="ECO:0000256" key="1">
    <source>
        <dbReference type="ARBA" id="ARBA00004141"/>
    </source>
</evidence>
<dbReference type="Proteomes" id="UP001143362">
    <property type="component" value="Unassembled WGS sequence"/>
</dbReference>
<dbReference type="SUPFAM" id="SSF141322">
    <property type="entry name" value="NfeD domain-like"/>
    <property type="match status" value="1"/>
</dbReference>
<accession>A0ABT3TII5</accession>
<dbReference type="InterPro" id="IPR002810">
    <property type="entry name" value="NfeD-like_C"/>
</dbReference>
<name>A0ABT3TII5_9GAMM</name>
<feature type="transmembrane region" description="Helical" evidence="5">
    <location>
        <begin position="21"/>
        <end position="51"/>
    </location>
</feature>
<evidence type="ECO:0000256" key="3">
    <source>
        <dbReference type="ARBA" id="ARBA00022989"/>
    </source>
</evidence>
<evidence type="ECO:0000256" key="4">
    <source>
        <dbReference type="ARBA" id="ARBA00023136"/>
    </source>
</evidence>
<reference evidence="7" key="1">
    <citation type="submission" date="2019-02" db="EMBL/GenBank/DDBJ databases">
        <authorList>
            <person name="Li S.-H."/>
        </authorList>
    </citation>
    <scope>NUCLEOTIDE SEQUENCE</scope>
    <source>
        <strain evidence="7">IMCC14734</strain>
    </source>
</reference>
<evidence type="ECO:0000313" key="7">
    <source>
        <dbReference type="EMBL" id="MCX2981556.1"/>
    </source>
</evidence>
<dbReference type="Gene3D" id="2.40.50.140">
    <property type="entry name" value="Nucleic acid-binding proteins"/>
    <property type="match status" value="1"/>
</dbReference>
<dbReference type="RefSeq" id="WP_279245554.1">
    <property type="nucleotide sequence ID" value="NZ_SHNN01000002.1"/>
</dbReference>
<keyword evidence="8" id="KW-1185">Reference proteome</keyword>
<proteinExistence type="predicted"/>
<dbReference type="Pfam" id="PF01957">
    <property type="entry name" value="NfeD"/>
    <property type="match status" value="1"/>
</dbReference>
<evidence type="ECO:0000256" key="5">
    <source>
        <dbReference type="SAM" id="Phobius"/>
    </source>
</evidence>
<dbReference type="PANTHER" id="PTHR33507">
    <property type="entry name" value="INNER MEMBRANE PROTEIN YBBJ"/>
    <property type="match status" value="1"/>
</dbReference>
<feature type="domain" description="NfeD-like C-terminal" evidence="6">
    <location>
        <begin position="96"/>
        <end position="150"/>
    </location>
</feature>